<organism evidence="1 2">
    <name type="scientific">Paracoccus kondratievae</name>
    <dbReference type="NCBI Taxonomy" id="135740"/>
    <lineage>
        <taxon>Bacteria</taxon>
        <taxon>Pseudomonadati</taxon>
        <taxon>Pseudomonadota</taxon>
        <taxon>Alphaproteobacteria</taxon>
        <taxon>Rhodobacterales</taxon>
        <taxon>Paracoccaceae</taxon>
        <taxon>Paracoccus</taxon>
    </lineage>
</organism>
<dbReference type="SUPFAM" id="SSF54909">
    <property type="entry name" value="Dimeric alpha+beta barrel"/>
    <property type="match status" value="1"/>
</dbReference>
<accession>A0AAD3NVX8</accession>
<dbReference type="EMBL" id="BSFH01000022">
    <property type="protein sequence ID" value="GLK63686.1"/>
    <property type="molecule type" value="Genomic_DNA"/>
</dbReference>
<comment type="caution">
    <text evidence="1">The sequence shown here is derived from an EMBL/GenBank/DDBJ whole genome shotgun (WGS) entry which is preliminary data.</text>
</comment>
<keyword evidence="2" id="KW-1185">Reference proteome</keyword>
<proteinExistence type="predicted"/>
<dbReference type="AlphaFoldDB" id="A0AAD3NVX8"/>
<name>A0AAD3NVX8_9RHOB</name>
<dbReference type="InterPro" id="IPR011008">
    <property type="entry name" value="Dimeric_a/b-barrel"/>
</dbReference>
<dbReference type="RefSeq" id="WP_271179404.1">
    <property type="nucleotide sequence ID" value="NZ_BSFH01000022.1"/>
</dbReference>
<protein>
    <submittedName>
        <fullName evidence="1">Uncharacterized protein</fullName>
    </submittedName>
</protein>
<reference evidence="1" key="2">
    <citation type="submission" date="2023-01" db="EMBL/GenBank/DDBJ databases">
        <authorList>
            <person name="Sun Q."/>
            <person name="Evtushenko L."/>
        </authorList>
    </citation>
    <scope>NUCLEOTIDE SEQUENCE</scope>
    <source>
        <strain evidence="1">VKM B-2222</strain>
    </source>
</reference>
<dbReference type="Proteomes" id="UP001143349">
    <property type="component" value="Unassembled WGS sequence"/>
</dbReference>
<evidence type="ECO:0000313" key="2">
    <source>
        <dbReference type="Proteomes" id="UP001143349"/>
    </source>
</evidence>
<sequence>MAIQGQAVLAIWNGIQGDAETEFLNWHVHEHIPERVALPGFRRGRRYVALDGHPKFFNFYEADRPEDFTSDAYHAALNTPSPWTKAVVRHFTDTSRTVCRVLASWGCGEGALVEAVRLSGGEATDAFLHRLADSVLPEIAARPGVVGAHLLKGQGEMGRQNTEETRLRGGPDAVADVIVLVELTDAAILSTLRASGPLCDDSLRAVGAEGEICRGVYALQYSLSKDELPHLLQASAGQGNRKSMT</sequence>
<reference evidence="1" key="1">
    <citation type="journal article" date="2014" name="Int. J. Syst. Evol. Microbiol.">
        <title>Complete genome sequence of Corynebacterium casei LMG S-19264T (=DSM 44701T), isolated from a smear-ripened cheese.</title>
        <authorList>
            <consortium name="US DOE Joint Genome Institute (JGI-PGF)"/>
            <person name="Walter F."/>
            <person name="Albersmeier A."/>
            <person name="Kalinowski J."/>
            <person name="Ruckert C."/>
        </authorList>
    </citation>
    <scope>NUCLEOTIDE SEQUENCE</scope>
    <source>
        <strain evidence="1">VKM B-2222</strain>
    </source>
</reference>
<gene>
    <name evidence="1" type="ORF">GCM10017635_11570</name>
</gene>
<evidence type="ECO:0000313" key="1">
    <source>
        <dbReference type="EMBL" id="GLK63686.1"/>
    </source>
</evidence>